<comment type="caution">
    <text evidence="3">The sequence shown here is derived from an EMBL/GenBank/DDBJ whole genome shotgun (WGS) entry which is preliminary data.</text>
</comment>
<dbReference type="InterPro" id="IPR036291">
    <property type="entry name" value="NAD(P)-bd_dom_sf"/>
</dbReference>
<dbReference type="Gene3D" id="3.40.50.720">
    <property type="entry name" value="NAD(P)-binding Rossmann-like Domain"/>
    <property type="match status" value="1"/>
</dbReference>
<evidence type="ECO:0000256" key="2">
    <source>
        <dbReference type="ARBA" id="ARBA00023002"/>
    </source>
</evidence>
<dbReference type="CDD" id="cd05233">
    <property type="entry name" value="SDR_c"/>
    <property type="match status" value="1"/>
</dbReference>
<keyword evidence="4" id="KW-1185">Reference proteome</keyword>
<proteinExistence type="inferred from homology"/>
<dbReference type="Proteomes" id="UP000199598">
    <property type="component" value="Unassembled WGS sequence"/>
</dbReference>
<dbReference type="PANTHER" id="PTHR44196">
    <property type="entry name" value="DEHYDROGENASE/REDUCTASE SDR FAMILY MEMBER 7B"/>
    <property type="match status" value="1"/>
</dbReference>
<dbReference type="Pfam" id="PF00106">
    <property type="entry name" value="adh_short"/>
    <property type="match status" value="1"/>
</dbReference>
<sequence length="248" mass="27102">MSSKRLEGRVAVVTGASRGIGYFAAKKLAEEGAHIVAIARTVGGLEELDDEIQKAGSSATLVPVDLTDFDAIDRLGAAIFERWKKLDILVGNAGILGPTSPLGHVDPKKFDDVMKINVTANWRLIRSLDPLLRQSDAGRTVFLTSGAPHKCRAYWGPYSMSKAALEALVRTYVNETQKTSVQSMLVNPGPMRTGMRAKAMPGEDPMTLPHPSEISEDIVRFCLPESTENGRLYDFPSKELRDFVQLTS</sequence>
<name>A0A1I4B7X7_9HYPH</name>
<comment type="similarity">
    <text evidence="1">Belongs to the short-chain dehydrogenases/reductases (SDR) family.</text>
</comment>
<reference evidence="3 4" key="1">
    <citation type="submission" date="2016-10" db="EMBL/GenBank/DDBJ databases">
        <authorList>
            <person name="Varghese N."/>
            <person name="Submissions S."/>
        </authorList>
    </citation>
    <scope>NUCLEOTIDE SEQUENCE [LARGE SCALE GENOMIC DNA]</scope>
    <source>
        <strain evidence="3 4">DSM 16392</strain>
    </source>
</reference>
<dbReference type="RefSeq" id="WP_093520508.1">
    <property type="nucleotide sequence ID" value="NZ_FOSK01000007.1"/>
</dbReference>
<evidence type="ECO:0000313" key="4">
    <source>
        <dbReference type="Proteomes" id="UP000199598"/>
    </source>
</evidence>
<keyword evidence="2" id="KW-0560">Oxidoreductase</keyword>
<dbReference type="InterPro" id="IPR002347">
    <property type="entry name" value="SDR_fam"/>
</dbReference>
<accession>A0A1I4B7X7</accession>
<dbReference type="PANTHER" id="PTHR44196:SF4">
    <property type="entry name" value="SHORT CHAIN DEHYDROGENASE"/>
    <property type="match status" value="1"/>
</dbReference>
<evidence type="ECO:0000313" key="3">
    <source>
        <dbReference type="EMBL" id="SFK64059.1"/>
    </source>
</evidence>
<gene>
    <name evidence="3" type="ORF">SAMN04488518_107155</name>
</gene>
<dbReference type="SUPFAM" id="SSF51735">
    <property type="entry name" value="NAD(P)-binding Rossmann-fold domains"/>
    <property type="match status" value="1"/>
</dbReference>
<evidence type="ECO:0000256" key="1">
    <source>
        <dbReference type="ARBA" id="ARBA00006484"/>
    </source>
</evidence>
<organism evidence="3 4">
    <name type="scientific">Pseudovibrio ascidiaceicola</name>
    <dbReference type="NCBI Taxonomy" id="285279"/>
    <lineage>
        <taxon>Bacteria</taxon>
        <taxon>Pseudomonadati</taxon>
        <taxon>Pseudomonadota</taxon>
        <taxon>Alphaproteobacteria</taxon>
        <taxon>Hyphomicrobiales</taxon>
        <taxon>Stappiaceae</taxon>
        <taxon>Pseudovibrio</taxon>
    </lineage>
</organism>
<protein>
    <submittedName>
        <fullName evidence="3">NAD(P)-dependent dehydrogenase, short-chain alcohol dehydrogenase family</fullName>
    </submittedName>
</protein>
<dbReference type="EMBL" id="FOSK01000007">
    <property type="protein sequence ID" value="SFK64059.1"/>
    <property type="molecule type" value="Genomic_DNA"/>
</dbReference>
<dbReference type="PRINTS" id="PR00081">
    <property type="entry name" value="GDHRDH"/>
</dbReference>